<comment type="caution">
    <text evidence="3">The sequence shown here is derived from an EMBL/GenBank/DDBJ whole genome shotgun (WGS) entry which is preliminary data.</text>
</comment>
<name>A0ABR2SUZ3_9ROSI</name>
<dbReference type="Pfam" id="PF25793">
    <property type="entry name" value="WHD_2nd_NFRKB"/>
    <property type="match status" value="1"/>
</dbReference>
<organism evidence="3 4">
    <name type="scientific">Hibiscus sabdariffa</name>
    <name type="common">roselle</name>
    <dbReference type="NCBI Taxonomy" id="183260"/>
    <lineage>
        <taxon>Eukaryota</taxon>
        <taxon>Viridiplantae</taxon>
        <taxon>Streptophyta</taxon>
        <taxon>Embryophyta</taxon>
        <taxon>Tracheophyta</taxon>
        <taxon>Spermatophyta</taxon>
        <taxon>Magnoliopsida</taxon>
        <taxon>eudicotyledons</taxon>
        <taxon>Gunneridae</taxon>
        <taxon>Pentapetalae</taxon>
        <taxon>rosids</taxon>
        <taxon>malvids</taxon>
        <taxon>Malvales</taxon>
        <taxon>Malvaceae</taxon>
        <taxon>Malvoideae</taxon>
        <taxon>Hibiscus</taxon>
    </lineage>
</organism>
<dbReference type="PANTHER" id="PTHR13052:SF0">
    <property type="entry name" value="DNA-BINDING PROTEIN-LIKE"/>
    <property type="match status" value="1"/>
</dbReference>
<evidence type="ECO:0000313" key="4">
    <source>
        <dbReference type="Proteomes" id="UP001396334"/>
    </source>
</evidence>
<dbReference type="EMBL" id="JBBPBN010000011">
    <property type="protein sequence ID" value="KAK9029083.1"/>
    <property type="molecule type" value="Genomic_DNA"/>
</dbReference>
<keyword evidence="4" id="KW-1185">Reference proteome</keyword>
<sequence length="154" mass="17129">MLKRDRPPHVTILCLVRDAAARLPACIGTCADVCTLIRVSQYVVDEVSDAQVNQVVSGALDRLHYEYDPCVQFEGERKLWVYLHREREEEDIEDDGTSSTKKWKRPKKDTGEQSDHVAVTVAFPGTGDLLGVELGSAPNVEPSCTNEDKELGTE</sequence>
<accession>A0ABR2SUZ3</accession>
<feature type="domain" description="Nuclear factor related to kappa-B-binding protein second winged helix" evidence="2">
    <location>
        <begin position="1"/>
        <end position="90"/>
    </location>
</feature>
<evidence type="ECO:0000259" key="2">
    <source>
        <dbReference type="Pfam" id="PF25793"/>
    </source>
</evidence>
<dbReference type="InterPro" id="IPR024867">
    <property type="entry name" value="NFRKB"/>
</dbReference>
<feature type="region of interest" description="Disordered" evidence="1">
    <location>
        <begin position="132"/>
        <end position="154"/>
    </location>
</feature>
<dbReference type="PANTHER" id="PTHR13052">
    <property type="entry name" value="NFRKB-RELATED"/>
    <property type="match status" value="1"/>
</dbReference>
<dbReference type="Proteomes" id="UP001396334">
    <property type="component" value="Unassembled WGS sequence"/>
</dbReference>
<evidence type="ECO:0000256" key="1">
    <source>
        <dbReference type="SAM" id="MobiDB-lite"/>
    </source>
</evidence>
<protein>
    <recommendedName>
        <fullName evidence="2">Nuclear factor related to kappa-B-binding protein second winged helix domain-containing protein</fullName>
    </recommendedName>
</protein>
<gene>
    <name evidence="3" type="ORF">V6N11_026206</name>
</gene>
<dbReference type="InterPro" id="IPR057748">
    <property type="entry name" value="NFRKB_WH_2"/>
</dbReference>
<evidence type="ECO:0000313" key="3">
    <source>
        <dbReference type="EMBL" id="KAK9029083.1"/>
    </source>
</evidence>
<proteinExistence type="predicted"/>
<feature type="region of interest" description="Disordered" evidence="1">
    <location>
        <begin position="88"/>
        <end position="117"/>
    </location>
</feature>
<reference evidence="3 4" key="1">
    <citation type="journal article" date="2024" name="G3 (Bethesda)">
        <title>Genome assembly of Hibiscus sabdariffa L. provides insights into metabolisms of medicinal natural products.</title>
        <authorList>
            <person name="Kim T."/>
        </authorList>
    </citation>
    <scope>NUCLEOTIDE SEQUENCE [LARGE SCALE GENOMIC DNA]</scope>
    <source>
        <strain evidence="3">TK-2024</strain>
        <tissue evidence="3">Old leaves</tissue>
    </source>
</reference>